<sequence>MLPVHPQPKEGEILSSWLVRLAFSNGFPLHTFFNRLLGYKRPIWTRDIDRHPSDQLLQLINHRTQQPFSTLQSMTLRQYEGTFFSELPMHGDVSWLLALGVYHRNRKRPGMQYCPLCMQTDSAPYYRLLWRIASTVICPIHSCLMEDVCPQCQSPVMFHRHGIGRHKNPYGEDLRHCHQCLYDLGATTPMFPEWPDHHSVDFLIALISHPELSPWRYLRVGVSCSIPFFTGLRAILRLLNGKYGPRFETIFCGELGTPALPACKQDFEYLRIERRLILLLRACWLLQEWPDRFIDSCNTAHLSRSRITEYPDLLPYWLEDAISRIDQRVYSPAQQEVLEAAAYLVRRGEQVSWQTLSEVLGVQRDWAKKLVKMVNSSQ</sequence>
<evidence type="ECO:0000313" key="3">
    <source>
        <dbReference type="Proteomes" id="UP000280395"/>
    </source>
</evidence>
<accession>A0A2K4VLM6</accession>
<dbReference type="AlphaFoldDB" id="A0A2K4VLM6"/>
<reference evidence="2 3" key="1">
    <citation type="submission" date="2018-08" db="EMBL/GenBank/DDBJ databases">
        <title>Recombination of ecologically and evolutionarily significant loci maintains genetic cohesion in the Pseudomonas syringae species complex.</title>
        <authorList>
            <person name="Dillon M."/>
            <person name="Thakur S."/>
            <person name="Almeida R.N.D."/>
            <person name="Weir B.S."/>
            <person name="Guttman D.S."/>
        </authorList>
    </citation>
    <scope>NUCLEOTIDE SEQUENCE [LARGE SCALE GENOMIC DNA]</scope>
    <source>
        <strain evidence="2 3">ICMP 14479</strain>
    </source>
</reference>
<dbReference type="InterPro" id="IPR009492">
    <property type="entry name" value="TniQ"/>
</dbReference>
<evidence type="ECO:0000259" key="1">
    <source>
        <dbReference type="Pfam" id="PF06527"/>
    </source>
</evidence>
<name>A0A2K4VLM6_PSESX</name>
<proteinExistence type="predicted"/>
<dbReference type="EMBL" id="RBUA01001163">
    <property type="protein sequence ID" value="RMU48415.1"/>
    <property type="molecule type" value="Genomic_DNA"/>
</dbReference>
<feature type="domain" description="TniQ" evidence="1">
    <location>
        <begin position="3"/>
        <end position="144"/>
    </location>
</feature>
<organism evidence="2 3">
    <name type="scientific">Pseudomonas syringae pv. avii</name>
    <dbReference type="NCBI Taxonomy" id="663959"/>
    <lineage>
        <taxon>Bacteria</taxon>
        <taxon>Pseudomonadati</taxon>
        <taxon>Pseudomonadota</taxon>
        <taxon>Gammaproteobacteria</taxon>
        <taxon>Pseudomonadales</taxon>
        <taxon>Pseudomonadaceae</taxon>
        <taxon>Pseudomonas</taxon>
        <taxon>Pseudomonas syringae</taxon>
    </lineage>
</organism>
<protein>
    <recommendedName>
        <fullName evidence="1">TniQ domain-containing protein</fullName>
    </recommendedName>
</protein>
<dbReference type="Pfam" id="PF06527">
    <property type="entry name" value="TniQ"/>
    <property type="match status" value="1"/>
</dbReference>
<comment type="caution">
    <text evidence="2">The sequence shown here is derived from an EMBL/GenBank/DDBJ whole genome shotgun (WGS) entry which is preliminary data.</text>
</comment>
<dbReference type="RefSeq" id="WP_060413732.1">
    <property type="nucleotide sequence ID" value="NZ_LIIJ01000228.1"/>
</dbReference>
<gene>
    <name evidence="2" type="ORF">ALP29_201117</name>
</gene>
<evidence type="ECO:0000313" key="2">
    <source>
        <dbReference type="EMBL" id="RMU48415.1"/>
    </source>
</evidence>
<dbReference type="Proteomes" id="UP000280395">
    <property type="component" value="Unassembled WGS sequence"/>
</dbReference>